<feature type="chain" id="PRO_5013358465" evidence="1">
    <location>
        <begin position="23"/>
        <end position="227"/>
    </location>
</feature>
<accession>A0A1L7WWN3</accession>
<evidence type="ECO:0000256" key="1">
    <source>
        <dbReference type="SAM" id="SignalP"/>
    </source>
</evidence>
<keyword evidence="1" id="KW-0732">Signal</keyword>
<gene>
    <name evidence="2" type="ORF">PAC_07065</name>
</gene>
<dbReference type="Proteomes" id="UP000184330">
    <property type="component" value="Unassembled WGS sequence"/>
</dbReference>
<proteinExistence type="predicted"/>
<feature type="signal peptide" evidence="1">
    <location>
        <begin position="1"/>
        <end position="22"/>
    </location>
</feature>
<dbReference type="OrthoDB" id="3534476at2759"/>
<keyword evidence="3" id="KW-1185">Reference proteome</keyword>
<dbReference type="AlphaFoldDB" id="A0A1L7WWN3"/>
<organism evidence="2 3">
    <name type="scientific">Phialocephala subalpina</name>
    <dbReference type="NCBI Taxonomy" id="576137"/>
    <lineage>
        <taxon>Eukaryota</taxon>
        <taxon>Fungi</taxon>
        <taxon>Dikarya</taxon>
        <taxon>Ascomycota</taxon>
        <taxon>Pezizomycotina</taxon>
        <taxon>Leotiomycetes</taxon>
        <taxon>Helotiales</taxon>
        <taxon>Mollisiaceae</taxon>
        <taxon>Phialocephala</taxon>
        <taxon>Phialocephala fortinii species complex</taxon>
    </lineage>
</organism>
<dbReference type="EMBL" id="FJOG01000009">
    <property type="protein sequence ID" value="CZR57176.1"/>
    <property type="molecule type" value="Genomic_DNA"/>
</dbReference>
<evidence type="ECO:0000313" key="3">
    <source>
        <dbReference type="Proteomes" id="UP000184330"/>
    </source>
</evidence>
<name>A0A1L7WWN3_9HELO</name>
<sequence>MYTPSLFTMLLFTLWNSGSAKACMHYKGVFPHNPTLPYEASISDNSVTTCWILTTYAEHKALQIAVSAQKQKTEMKFKNKRSNGQYMRLTSKAGLGFGKDGKDPDVKGLEIIGEEEQKSRARQFGQRKWVEVPKDEKEAGFLPWEFECLGLPSPPRMNLKGKMLILLGVIEGYKAHANVGARTVTYIAHGQEFYFIPKEQEDVENEKWVYDLKLWCGKPGKNGLILP</sequence>
<evidence type="ECO:0000313" key="2">
    <source>
        <dbReference type="EMBL" id="CZR57176.1"/>
    </source>
</evidence>
<protein>
    <submittedName>
        <fullName evidence="2">Uncharacterized protein</fullName>
    </submittedName>
</protein>
<reference evidence="2 3" key="1">
    <citation type="submission" date="2016-03" db="EMBL/GenBank/DDBJ databases">
        <authorList>
            <person name="Ploux O."/>
        </authorList>
    </citation>
    <scope>NUCLEOTIDE SEQUENCE [LARGE SCALE GENOMIC DNA]</scope>
    <source>
        <strain evidence="2 3">UAMH 11012</strain>
    </source>
</reference>